<proteinExistence type="predicted"/>
<dbReference type="OrthoDB" id="9815884at2"/>
<dbReference type="SUPFAM" id="SSF51261">
    <property type="entry name" value="Duplicated hybrid motif"/>
    <property type="match status" value="1"/>
</dbReference>
<organism evidence="5 6">
    <name type="scientific">Croceibacter atlanticus (strain ATCC BAA-628 / JCM 21780 / CIP 108009 / IAM 15332 / KCTC 12090 / HTCC2559)</name>
    <dbReference type="NCBI Taxonomy" id="216432"/>
    <lineage>
        <taxon>Bacteria</taxon>
        <taxon>Pseudomonadati</taxon>
        <taxon>Bacteroidota</taxon>
        <taxon>Flavobacteriia</taxon>
        <taxon>Flavobacteriales</taxon>
        <taxon>Flavobacteriaceae</taxon>
        <taxon>Croceibacter</taxon>
    </lineage>
</organism>
<dbReference type="CDD" id="cd12797">
    <property type="entry name" value="M23_peptidase"/>
    <property type="match status" value="1"/>
</dbReference>
<dbReference type="InterPro" id="IPR011055">
    <property type="entry name" value="Dup_hybrid_motif"/>
</dbReference>
<evidence type="ECO:0000256" key="2">
    <source>
        <dbReference type="SAM" id="Coils"/>
    </source>
</evidence>
<dbReference type="KEGG" id="cat:CA2559_03530"/>
<keyword evidence="6" id="KW-1185">Reference proteome</keyword>
<dbReference type="GO" id="GO:0004222">
    <property type="term" value="F:metalloendopeptidase activity"/>
    <property type="evidence" value="ECO:0007669"/>
    <property type="project" value="TreeGrafter"/>
</dbReference>
<dbReference type="InterPro" id="IPR050570">
    <property type="entry name" value="Cell_wall_metabolism_enzyme"/>
</dbReference>
<gene>
    <name evidence="5" type="ordered locus">CA2559_03530</name>
</gene>
<dbReference type="RefSeq" id="WP_013186471.1">
    <property type="nucleotide sequence ID" value="NC_014230.1"/>
</dbReference>
<feature type="coiled-coil region" evidence="2">
    <location>
        <begin position="90"/>
        <end position="117"/>
    </location>
</feature>
<feature type="chain" id="PRO_5002659001" evidence="3">
    <location>
        <begin position="23"/>
        <end position="407"/>
    </location>
</feature>
<keyword evidence="1 3" id="KW-0732">Signal</keyword>
<evidence type="ECO:0000256" key="3">
    <source>
        <dbReference type="SAM" id="SignalP"/>
    </source>
</evidence>
<accession>A3U6C8</accession>
<dbReference type="GeneID" id="89452497"/>
<feature type="signal peptide" evidence="3">
    <location>
        <begin position="1"/>
        <end position="22"/>
    </location>
</feature>
<evidence type="ECO:0000259" key="4">
    <source>
        <dbReference type="Pfam" id="PF01551"/>
    </source>
</evidence>
<protein>
    <submittedName>
        <fullName evidence="5">Putative peptidase</fullName>
    </submittedName>
</protein>
<dbReference type="STRING" id="216432.CA2559_03530"/>
<feature type="domain" description="M23ase beta-sheet core" evidence="4">
    <location>
        <begin position="308"/>
        <end position="400"/>
    </location>
</feature>
<dbReference type="Pfam" id="PF01551">
    <property type="entry name" value="Peptidase_M23"/>
    <property type="match status" value="1"/>
</dbReference>
<keyword evidence="2" id="KW-0175">Coiled coil</keyword>
<dbReference type="InterPro" id="IPR016047">
    <property type="entry name" value="M23ase_b-sheet_dom"/>
</dbReference>
<dbReference type="Proteomes" id="UP000002297">
    <property type="component" value="Chromosome"/>
</dbReference>
<sequence>MSRVLKTLVIISLLLGGFLSHAQDSKRKELENRRFELQQEIKRINALRTSNLKKQKSVLTQVEDLDTQISTTERLIKVTNQQANLLTRNINNNIKKIEKFRDELVSLKEDYDKMIVKSYKSRSNQNRIMFLLSSKNFLQAYKRVQYMKQYTEYRKEQGEQIQERTKMLQTLNADLIEQRKDKDKLIKENKVVQAQLRKDKEAQEVLVAQIRKKEGQFTAEIRKKQQEINRIDNEIDRIIREAIAKSNKGAAKEDVDRGRFKATPESKALASKFEQNKGKLPWPVKNGVVSMRFGTQPHPIVKSTTISSNGVRIDTEDKGRARAVFGGKVSEIQAVKGANKVVMVRHGDYITIYSNLSSVSVRKGDDVDINQDLGEIGKSTATGKTTLYFLIYKNTQKLNPASWVFKM</sequence>
<evidence type="ECO:0000313" key="6">
    <source>
        <dbReference type="Proteomes" id="UP000002297"/>
    </source>
</evidence>
<dbReference type="AlphaFoldDB" id="A3U6C8"/>
<evidence type="ECO:0000256" key="1">
    <source>
        <dbReference type="ARBA" id="ARBA00022729"/>
    </source>
</evidence>
<dbReference type="HOGENOM" id="CLU_029425_4_2_10"/>
<dbReference type="PANTHER" id="PTHR21666">
    <property type="entry name" value="PEPTIDASE-RELATED"/>
    <property type="match status" value="1"/>
</dbReference>
<evidence type="ECO:0000313" key="5">
    <source>
        <dbReference type="EMBL" id="EAP87795.1"/>
    </source>
</evidence>
<reference evidence="5 6" key="1">
    <citation type="journal article" date="2010" name="J. Bacteriol.">
        <title>The complete genome sequence of Croceibacter atlanticus HTCC2559T.</title>
        <authorList>
            <person name="Oh H.M."/>
            <person name="Kang I."/>
            <person name="Ferriera S."/>
            <person name="Giovannoni S.J."/>
            <person name="Cho J.C."/>
        </authorList>
    </citation>
    <scope>NUCLEOTIDE SEQUENCE [LARGE SCALE GENOMIC DNA]</scope>
    <source>
        <strain evidence="6">ATCC BAA-628 / HTCC2559 / KCTC 12090</strain>
    </source>
</reference>
<dbReference type="Gene3D" id="2.70.70.10">
    <property type="entry name" value="Glucose Permease (Domain IIA)"/>
    <property type="match status" value="1"/>
</dbReference>
<name>A3U6C8_CROAH</name>
<dbReference type="eggNOG" id="COG4942">
    <property type="taxonomic scope" value="Bacteria"/>
</dbReference>
<dbReference type="PANTHER" id="PTHR21666:SF289">
    <property type="entry name" value="L-ALA--D-GLU ENDOPEPTIDASE"/>
    <property type="match status" value="1"/>
</dbReference>
<dbReference type="Gene3D" id="6.10.250.3150">
    <property type="match status" value="1"/>
</dbReference>
<dbReference type="EMBL" id="CP002046">
    <property type="protein sequence ID" value="EAP87795.1"/>
    <property type="molecule type" value="Genomic_DNA"/>
</dbReference>